<name>A0ABX1WT40_9BACT</name>
<dbReference type="InterPro" id="IPR041459">
    <property type="entry name" value="MPTase-PolyVal"/>
</dbReference>
<dbReference type="SUPFAM" id="SSF52540">
    <property type="entry name" value="P-loop containing nucleoside triphosphate hydrolases"/>
    <property type="match status" value="1"/>
</dbReference>
<sequence>MLGYILQSTARKSVRKKAGSPKGKAKIFTKLRPSEILKGLFESNLDGWKDDREKFKVELISDIKTFLFTKWEKPWKAGLVFSESGIVLSGFRNITGRLYKNSTNILTMERNAGKSPYFITMAALKDKGGKLLNKSKVISVLSYIPMFKDKEDKTPRKPDWMLPKLHRAVNIDYCEGIKKPAFKQVFFKDNEFNQYVENFLKELVKKKRVPKILTDQADRCYYTHSALNFNNESIHMVNIKQFKKVAEYYSTLFHEITHSTMNPKRLGRGKLGVSATLDYPNEELVAEMGAMIICSELGLKYNRQNGITYLKGWLSRAKGDVDKNLIEAYGYACDAADYLLDGIDLSKLVPKSMSNRAKEEKSKKKVETKKPKSTGKKVQKAKQLTLMGHSQKKTLTSLADWKPSSHISTLKGQLGKFLGGYERKQFAIVLRGEKGAGKTRLLCQMINLFALEKLNGLFLSLEVSPESELFGKYLSYISPEAKKHVAVSSSNSIEELENYCKKYDFIAVDSWGKLKNVAQEDFMRLIEKYPNVIWLCIFQSTTNGTARGGIMSEYDSSMVIQVERGGNAQCEKNRYNSCDKIYNVFTKKLIENEDK</sequence>
<proteinExistence type="predicted"/>
<evidence type="ECO:0000259" key="2">
    <source>
        <dbReference type="Pfam" id="PF18818"/>
    </source>
</evidence>
<gene>
    <name evidence="3" type="ORF">ELS83_04595</name>
</gene>
<evidence type="ECO:0000313" key="4">
    <source>
        <dbReference type="Proteomes" id="UP000732105"/>
    </source>
</evidence>
<feature type="region of interest" description="Disordered" evidence="1">
    <location>
        <begin position="353"/>
        <end position="377"/>
    </location>
</feature>
<dbReference type="Gene3D" id="3.40.50.300">
    <property type="entry name" value="P-loop containing nucleotide triphosphate hydrolases"/>
    <property type="match status" value="1"/>
</dbReference>
<dbReference type="Proteomes" id="UP000732105">
    <property type="component" value="Unassembled WGS sequence"/>
</dbReference>
<evidence type="ECO:0000256" key="1">
    <source>
        <dbReference type="SAM" id="MobiDB-lite"/>
    </source>
</evidence>
<comment type="caution">
    <text evidence="3">The sequence shown here is derived from an EMBL/GenBank/DDBJ whole genome shotgun (WGS) entry which is preliminary data.</text>
</comment>
<protein>
    <recommendedName>
        <fullName evidence="2">Polyvalent protein metallopeptidase domain-containing protein</fullName>
    </recommendedName>
</protein>
<keyword evidence="4" id="KW-1185">Reference proteome</keyword>
<feature type="domain" description="Polyvalent protein metallopeptidase" evidence="2">
    <location>
        <begin position="217"/>
        <end position="320"/>
    </location>
</feature>
<reference evidence="3 4" key="1">
    <citation type="submission" date="2018-12" db="EMBL/GenBank/DDBJ databases">
        <title>Marinifilum JC070 sp. nov., a marine bacterium isolated from Yongle Blue Hole in the South China Sea.</title>
        <authorList>
            <person name="Fu T."/>
        </authorList>
    </citation>
    <scope>NUCLEOTIDE SEQUENCE [LARGE SCALE GENOMIC DNA]</scope>
    <source>
        <strain evidence="3 4">JC070</strain>
    </source>
</reference>
<organism evidence="3 4">
    <name type="scientific">Marinifilum caeruleilacunae</name>
    <dbReference type="NCBI Taxonomy" id="2499076"/>
    <lineage>
        <taxon>Bacteria</taxon>
        <taxon>Pseudomonadati</taxon>
        <taxon>Bacteroidota</taxon>
        <taxon>Bacteroidia</taxon>
        <taxon>Marinilabiliales</taxon>
        <taxon>Marinifilaceae</taxon>
    </lineage>
</organism>
<evidence type="ECO:0000313" key="3">
    <source>
        <dbReference type="EMBL" id="NOU59089.1"/>
    </source>
</evidence>
<feature type="compositionally biased region" description="Basic residues" evidence="1">
    <location>
        <begin position="363"/>
        <end position="377"/>
    </location>
</feature>
<dbReference type="RefSeq" id="WP_171594369.1">
    <property type="nucleotide sequence ID" value="NZ_RZNH01000005.1"/>
</dbReference>
<accession>A0ABX1WT40</accession>
<dbReference type="Pfam" id="PF18818">
    <property type="entry name" value="MPTase-PolyVal"/>
    <property type="match status" value="1"/>
</dbReference>
<dbReference type="EMBL" id="RZNH01000005">
    <property type="protein sequence ID" value="NOU59089.1"/>
    <property type="molecule type" value="Genomic_DNA"/>
</dbReference>
<dbReference type="InterPro" id="IPR027417">
    <property type="entry name" value="P-loop_NTPase"/>
</dbReference>